<proteinExistence type="predicted"/>
<protein>
    <submittedName>
        <fullName evidence="2">Single-stranded-DNA-specific exonuclease RecJ</fullName>
    </submittedName>
</protein>
<dbReference type="Gene3D" id="3.90.1640.30">
    <property type="match status" value="1"/>
</dbReference>
<name>A0A2M6W1G3_9BACT</name>
<feature type="domain" description="DDH" evidence="1">
    <location>
        <begin position="79"/>
        <end position="216"/>
    </location>
</feature>
<dbReference type="InterPro" id="IPR051673">
    <property type="entry name" value="SSDNA_exonuclease_RecJ"/>
</dbReference>
<dbReference type="GO" id="GO:0004527">
    <property type="term" value="F:exonuclease activity"/>
    <property type="evidence" value="ECO:0007669"/>
    <property type="project" value="UniProtKB-KW"/>
</dbReference>
<dbReference type="EMBL" id="PFBZ01000091">
    <property type="protein sequence ID" value="PIT86618.1"/>
    <property type="molecule type" value="Genomic_DNA"/>
</dbReference>
<feature type="non-terminal residue" evidence="2">
    <location>
        <position position="295"/>
    </location>
</feature>
<keyword evidence="2" id="KW-0378">Hydrolase</keyword>
<accession>A0A2M6W1G3</accession>
<evidence type="ECO:0000313" key="3">
    <source>
        <dbReference type="Proteomes" id="UP000229362"/>
    </source>
</evidence>
<gene>
    <name evidence="2" type="ORF">COU33_02135</name>
</gene>
<keyword evidence="2" id="KW-0540">Nuclease</keyword>
<sequence>MQKRWNILPLPPASFYEEHPELPAIAATLLYHRGLTTQAQIDEFLSPDYSKDVHDPFLFKDMRLAVDRIYQAIERQELITIHGDYDADGVSGCVILKTFFDAVGYSNVDVFLPHRDTDGYGLNKKNVHLLAEKNTKLIISCDCGISNKPEVELARELGVDVIITDHHSIPDELPPAYATIHPKIEQETYPDKNLAGGAVAFKLVQGLLQEHKKTNETLPDGERHEAFEKWLLDMVALSSVADMVPLIGESRTLTKYGLIVLNKTRRIGMKKLLMEIGLMDMEGELKRELDAHTIG</sequence>
<keyword evidence="2" id="KW-0269">Exonuclease</keyword>
<evidence type="ECO:0000313" key="2">
    <source>
        <dbReference type="EMBL" id="PIT86618.1"/>
    </source>
</evidence>
<comment type="caution">
    <text evidence="2">The sequence shown here is derived from an EMBL/GenBank/DDBJ whole genome shotgun (WGS) entry which is preliminary data.</text>
</comment>
<reference evidence="3" key="1">
    <citation type="submission" date="2017-09" db="EMBL/GenBank/DDBJ databases">
        <title>Depth-based differentiation of microbial function through sediment-hosted aquifers and enrichment of novel symbionts in the deep terrestrial subsurface.</title>
        <authorList>
            <person name="Probst A.J."/>
            <person name="Ladd B."/>
            <person name="Jarett J.K."/>
            <person name="Geller-Mcgrath D.E."/>
            <person name="Sieber C.M.K."/>
            <person name="Emerson J.B."/>
            <person name="Anantharaman K."/>
            <person name="Thomas B.C."/>
            <person name="Malmstrom R."/>
            <person name="Stieglmeier M."/>
            <person name="Klingl A."/>
            <person name="Woyke T."/>
            <person name="Ryan C.M."/>
            <person name="Banfield J.F."/>
        </authorList>
    </citation>
    <scope>NUCLEOTIDE SEQUENCE [LARGE SCALE GENOMIC DNA]</scope>
</reference>
<dbReference type="Pfam" id="PF01368">
    <property type="entry name" value="DHH"/>
    <property type="match status" value="1"/>
</dbReference>
<dbReference type="Proteomes" id="UP000229362">
    <property type="component" value="Unassembled WGS sequence"/>
</dbReference>
<dbReference type="InterPro" id="IPR038763">
    <property type="entry name" value="DHH_sf"/>
</dbReference>
<dbReference type="AlphaFoldDB" id="A0A2M6W1G3"/>
<organism evidence="2 3">
    <name type="scientific">Candidatus Magasanikbacteria bacterium CG10_big_fil_rev_8_21_14_0_10_43_6</name>
    <dbReference type="NCBI Taxonomy" id="1974650"/>
    <lineage>
        <taxon>Bacteria</taxon>
        <taxon>Candidatus Magasanikiibacteriota</taxon>
    </lineage>
</organism>
<evidence type="ECO:0000259" key="1">
    <source>
        <dbReference type="Pfam" id="PF01368"/>
    </source>
</evidence>
<dbReference type="PANTHER" id="PTHR30255">
    <property type="entry name" value="SINGLE-STRANDED-DNA-SPECIFIC EXONUCLEASE RECJ"/>
    <property type="match status" value="1"/>
</dbReference>
<dbReference type="PANTHER" id="PTHR30255:SF2">
    <property type="entry name" value="SINGLE-STRANDED-DNA-SPECIFIC EXONUCLEASE RECJ"/>
    <property type="match status" value="1"/>
</dbReference>
<dbReference type="SUPFAM" id="SSF64182">
    <property type="entry name" value="DHH phosphoesterases"/>
    <property type="match status" value="1"/>
</dbReference>
<dbReference type="InterPro" id="IPR001667">
    <property type="entry name" value="DDH_dom"/>
</dbReference>